<dbReference type="CDD" id="cd01648">
    <property type="entry name" value="TERT"/>
    <property type="match status" value="1"/>
</dbReference>
<evidence type="ECO:0000313" key="17">
    <source>
        <dbReference type="Proteomes" id="UP000781932"/>
    </source>
</evidence>
<keyword evidence="10 13" id="KW-0695">RNA-directed DNA polymerase</keyword>
<evidence type="ECO:0000256" key="3">
    <source>
        <dbReference type="ARBA" id="ARBA00016182"/>
    </source>
</evidence>
<feature type="compositionally biased region" description="Polar residues" evidence="14">
    <location>
        <begin position="426"/>
        <end position="439"/>
    </location>
</feature>
<feature type="compositionally biased region" description="Low complexity" evidence="14">
    <location>
        <begin position="408"/>
        <end position="425"/>
    </location>
</feature>
<comment type="caution">
    <text evidence="16">The sequence shown here is derived from an EMBL/GenBank/DDBJ whole genome shotgun (WGS) entry which is preliminary data.</text>
</comment>
<dbReference type="GO" id="GO:0042162">
    <property type="term" value="F:telomeric DNA binding"/>
    <property type="evidence" value="ECO:0007669"/>
    <property type="project" value="TreeGrafter"/>
</dbReference>
<evidence type="ECO:0000256" key="7">
    <source>
        <dbReference type="ARBA" id="ARBA00022723"/>
    </source>
</evidence>
<dbReference type="PROSITE" id="PS50878">
    <property type="entry name" value="RT_POL"/>
    <property type="match status" value="1"/>
</dbReference>
<organism evidence="16 17">
    <name type="scientific">Colletotrichum karsti</name>
    <dbReference type="NCBI Taxonomy" id="1095194"/>
    <lineage>
        <taxon>Eukaryota</taxon>
        <taxon>Fungi</taxon>
        <taxon>Dikarya</taxon>
        <taxon>Ascomycota</taxon>
        <taxon>Pezizomycotina</taxon>
        <taxon>Sordariomycetes</taxon>
        <taxon>Hypocreomycetidae</taxon>
        <taxon>Glomerellales</taxon>
        <taxon>Glomerellaceae</taxon>
        <taxon>Colletotrichum</taxon>
        <taxon>Colletotrichum boninense species complex</taxon>
    </lineage>
</organism>
<evidence type="ECO:0000313" key="16">
    <source>
        <dbReference type="EMBL" id="KAF9878997.1"/>
    </source>
</evidence>
<keyword evidence="5 13" id="KW-0808">Transferase</keyword>
<dbReference type="EC" id="2.7.7.49" evidence="2 13"/>
<gene>
    <name evidence="16" type="ORF">CkaCkLH20_03230</name>
</gene>
<dbReference type="GO" id="GO:0046872">
    <property type="term" value="F:metal ion binding"/>
    <property type="evidence" value="ECO:0007669"/>
    <property type="project" value="UniProtKB-KW"/>
</dbReference>
<evidence type="ECO:0000256" key="12">
    <source>
        <dbReference type="ARBA" id="ARBA00048173"/>
    </source>
</evidence>
<dbReference type="Pfam" id="PF00078">
    <property type="entry name" value="RVT_1"/>
    <property type="match status" value="1"/>
</dbReference>
<dbReference type="GO" id="GO:0000781">
    <property type="term" value="C:chromosome, telomeric region"/>
    <property type="evidence" value="ECO:0007669"/>
    <property type="project" value="UniProtKB-SubCell"/>
</dbReference>
<keyword evidence="6 13" id="KW-0548">Nucleotidyltransferase</keyword>
<dbReference type="Gene3D" id="1.10.357.90">
    <property type="match status" value="1"/>
</dbReference>
<protein>
    <recommendedName>
        <fullName evidence="3 13">Telomerase reverse transcriptase</fullName>
        <ecNumber evidence="2 13">2.7.7.49</ecNumber>
    </recommendedName>
    <alternativeName>
        <fullName evidence="13">Telomerase catalytic subunit</fullName>
    </alternativeName>
</protein>
<evidence type="ECO:0000259" key="15">
    <source>
        <dbReference type="PROSITE" id="PS50878"/>
    </source>
</evidence>
<evidence type="ECO:0000256" key="10">
    <source>
        <dbReference type="ARBA" id="ARBA00022918"/>
    </source>
</evidence>
<keyword evidence="8 13" id="KW-0460">Magnesium</keyword>
<dbReference type="GO" id="GO:0070034">
    <property type="term" value="F:telomerase RNA binding"/>
    <property type="evidence" value="ECO:0007669"/>
    <property type="project" value="TreeGrafter"/>
</dbReference>
<dbReference type="GeneID" id="62159023"/>
<comment type="subcellular location">
    <subcellularLocation>
        <location evidence="13">Nucleus</location>
    </subcellularLocation>
    <subcellularLocation>
        <location evidence="13">Chromosome</location>
        <location evidence="13">Telomere</location>
    </subcellularLocation>
</comment>
<dbReference type="EMBL" id="JAATWM020000008">
    <property type="protein sequence ID" value="KAF9878997.1"/>
    <property type="molecule type" value="Genomic_DNA"/>
</dbReference>
<keyword evidence="11 13" id="KW-0539">Nucleus</keyword>
<comment type="function">
    <text evidence="13">Telomerase is a ribonucleoprotein enzyme essential for the replication of chromosome termini in most eukaryotes. It elongates telomeres. It is a reverse transcriptase that adds simple sequence repeats to chromosome ends by copying a template sequence within the RNA component of the enzyme.</text>
</comment>
<dbReference type="Pfam" id="PF21399">
    <property type="entry name" value="TERT_C"/>
    <property type="match status" value="1"/>
</dbReference>
<sequence length="1099" mass="125170">MAPKRKAQQPPQKPALSKRVKVEPIKTPVKHSVLLQYYGDDNVWTLRDYLLAKLPASSRLRRRKIASIGKSVASLTQATLPVEDDLSKLLDTIILWKSSQKGDESILSLSGGLNEANDMQRELVDFVVWQLFSRVQLGAWPKHLLCDGFRRGQNARPHPVHTNQFVETLTDSPWPQLLMLLGKSGEQIMIDLLSDTAIFKPVQAGAGNLYQLSGTPMFERQGKEGPKKDSCLGYERSPSEISFMRNRMLYARAALTGRGTVHYGLRHIHVLSRCPLLSCNEEAAAERRLHMELNNDKNTLKVMMYIFPRQFDLHNVFTSKVDHLKTAQKLPDYTLREEEIAKVAKDRQIKTPKRLRGDVKRLVQQMQLFHSRCSYAELLRHYCPSAIDSKAQHPLEKKLPSQSQKFVSSQSLGSSTQRTTSTGRSKMTTEIGNTQRQQVPPTPVIEFDTITDLATPTAHVSAFCRAVLAKIIPNEFWGVGDTQTHNRNAIFKKVDHFIKLRRFESMSLEEVMEGLKVTNMEWLAPPKLKGLKTSQGDMKKRLEILHDNFYITESSSDRYRLFFFRHDIWRYVAEPAMANLRSKMFEEVKLNEAERILGSRQLGFSRIRLLPKGKSIRPIMNLRRRATVNGKGALLGPSINSILGPVHSVLKLEAELNPTKLGSSMLCVGDVYPRLNAFKASFGEEPQEFFFAKVDVQSAFDTIPQNAVVRLMGGIPRNERYVLRKHMEVKASLVDSRNQKRPDTKLPRRWHSLAATLNDPASFAQVVEDRLGLKRKNAVFVGNLSRKEYDKQNLLALMASHIQQNLVKVGKKYYRQKNGIPQGSVLSSSLCNYFYADLEEQRLPFLVGEDSLLLRLIDDFLFISTNQKKARKFVQVMHGGVPEYGVTVNPAKTLVNFDLELRGMKISRVSESAHFPYCGLKIDCQTLDIVKDRENVKRMSVADALTVDFGHKPGQNFQRRIINAFKIQSHLMFYDTKHNALNTVITNLHKAFMETADKMMAYWRCLPVGKRPTESLLTQTISKVIEAAFMLLTSRARKERHPGYSCALEKTHVTWLGLDATRKVIMKKQAKLAQVLGWIDVELSKLNWKKTARVTKIIK</sequence>
<evidence type="ECO:0000256" key="6">
    <source>
        <dbReference type="ARBA" id="ARBA00022695"/>
    </source>
</evidence>
<reference evidence="16" key="2">
    <citation type="submission" date="2020-11" db="EMBL/GenBank/DDBJ databases">
        <title>Whole genome sequencing of Colletotrichum sp.</title>
        <authorList>
            <person name="Li H."/>
        </authorList>
    </citation>
    <scope>NUCLEOTIDE SEQUENCE</scope>
    <source>
        <strain evidence="16">CkLH20</strain>
    </source>
</reference>
<dbReference type="PRINTS" id="PR01365">
    <property type="entry name" value="TELOMERASERT"/>
</dbReference>
<evidence type="ECO:0000256" key="11">
    <source>
        <dbReference type="ARBA" id="ARBA00023242"/>
    </source>
</evidence>
<evidence type="ECO:0000256" key="1">
    <source>
        <dbReference type="ARBA" id="ARBA00008001"/>
    </source>
</evidence>
<evidence type="ECO:0000256" key="13">
    <source>
        <dbReference type="RuleBase" id="RU365061"/>
    </source>
</evidence>
<name>A0A9P6I8U8_9PEZI</name>
<feature type="region of interest" description="Disordered" evidence="14">
    <location>
        <begin position="393"/>
        <end position="439"/>
    </location>
</feature>
<keyword evidence="9 13" id="KW-0779">Telomere</keyword>
<dbReference type="OrthoDB" id="289721at2759"/>
<dbReference type="PANTHER" id="PTHR12066:SF0">
    <property type="entry name" value="TELOMERASE REVERSE TRANSCRIPTASE"/>
    <property type="match status" value="1"/>
</dbReference>
<comment type="similarity">
    <text evidence="1 13">Belongs to the reverse transcriptase family. Telomerase subfamily.</text>
</comment>
<dbReference type="SMART" id="SM00975">
    <property type="entry name" value="Telomerase_RBD"/>
    <property type="match status" value="1"/>
</dbReference>
<dbReference type="InterPro" id="IPR003545">
    <property type="entry name" value="Telomerase_RT"/>
</dbReference>
<accession>A0A9P6I8U8</accession>
<evidence type="ECO:0000256" key="4">
    <source>
        <dbReference type="ARBA" id="ARBA00022454"/>
    </source>
</evidence>
<evidence type="ECO:0000256" key="2">
    <source>
        <dbReference type="ARBA" id="ARBA00012493"/>
    </source>
</evidence>
<dbReference type="AlphaFoldDB" id="A0A9P6I8U8"/>
<dbReference type="GO" id="GO:0003720">
    <property type="term" value="F:telomerase activity"/>
    <property type="evidence" value="ECO:0007669"/>
    <property type="project" value="InterPro"/>
</dbReference>
<dbReference type="GO" id="GO:0000333">
    <property type="term" value="C:telomerase catalytic core complex"/>
    <property type="evidence" value="ECO:0007669"/>
    <property type="project" value="TreeGrafter"/>
</dbReference>
<feature type="region of interest" description="Disordered" evidence="14">
    <location>
        <begin position="1"/>
        <end position="20"/>
    </location>
</feature>
<dbReference type="Gene3D" id="3.30.70.2630">
    <property type="match status" value="1"/>
</dbReference>
<dbReference type="InterPro" id="IPR049139">
    <property type="entry name" value="TERT_C"/>
</dbReference>
<dbReference type="PANTHER" id="PTHR12066">
    <property type="entry name" value="TELOMERASE REVERSE TRANSCRIPTASE"/>
    <property type="match status" value="1"/>
</dbReference>
<reference evidence="16" key="1">
    <citation type="submission" date="2020-03" db="EMBL/GenBank/DDBJ databases">
        <authorList>
            <person name="He L."/>
        </authorList>
    </citation>
    <scope>NUCLEOTIDE SEQUENCE</scope>
    <source>
        <strain evidence="16">CkLH20</strain>
    </source>
</reference>
<keyword evidence="4 13" id="KW-0158">Chromosome</keyword>
<dbReference type="InterPro" id="IPR021891">
    <property type="entry name" value="Telomerase_RBD"/>
</dbReference>
<dbReference type="Pfam" id="PF12009">
    <property type="entry name" value="Telomerase_RBD"/>
    <property type="match status" value="1"/>
</dbReference>
<dbReference type="InterPro" id="IPR000477">
    <property type="entry name" value="RT_dom"/>
</dbReference>
<evidence type="ECO:0000256" key="9">
    <source>
        <dbReference type="ARBA" id="ARBA00022895"/>
    </source>
</evidence>
<evidence type="ECO:0000256" key="8">
    <source>
        <dbReference type="ARBA" id="ARBA00022842"/>
    </source>
</evidence>
<dbReference type="GO" id="GO:0007004">
    <property type="term" value="P:telomere maintenance via telomerase"/>
    <property type="evidence" value="ECO:0007669"/>
    <property type="project" value="TreeGrafter"/>
</dbReference>
<proteinExistence type="inferred from homology"/>
<dbReference type="Gene3D" id="1.10.132.70">
    <property type="match status" value="1"/>
</dbReference>
<keyword evidence="7 13" id="KW-0479">Metal-binding</keyword>
<comment type="catalytic activity">
    <reaction evidence="12 13">
        <text>DNA(n) + a 2'-deoxyribonucleoside 5'-triphosphate = DNA(n+1) + diphosphate</text>
        <dbReference type="Rhea" id="RHEA:22508"/>
        <dbReference type="Rhea" id="RHEA-COMP:17339"/>
        <dbReference type="Rhea" id="RHEA-COMP:17340"/>
        <dbReference type="ChEBI" id="CHEBI:33019"/>
        <dbReference type="ChEBI" id="CHEBI:61560"/>
        <dbReference type="ChEBI" id="CHEBI:173112"/>
        <dbReference type="EC" id="2.7.7.49"/>
    </reaction>
</comment>
<evidence type="ECO:0000256" key="14">
    <source>
        <dbReference type="SAM" id="MobiDB-lite"/>
    </source>
</evidence>
<feature type="domain" description="Reverse transcriptase" evidence="15">
    <location>
        <begin position="591"/>
        <end position="922"/>
    </location>
</feature>
<dbReference type="RefSeq" id="XP_038748458.1">
    <property type="nucleotide sequence ID" value="XM_038885949.1"/>
</dbReference>
<dbReference type="Proteomes" id="UP000781932">
    <property type="component" value="Unassembled WGS sequence"/>
</dbReference>
<evidence type="ECO:0000256" key="5">
    <source>
        <dbReference type="ARBA" id="ARBA00022679"/>
    </source>
</evidence>
<keyword evidence="17" id="KW-1185">Reference proteome</keyword>